<protein>
    <submittedName>
        <fullName evidence="1">Uncharacterized protein</fullName>
    </submittedName>
</protein>
<dbReference type="Proteomes" id="UP001630127">
    <property type="component" value="Unassembled WGS sequence"/>
</dbReference>
<dbReference type="AlphaFoldDB" id="A0ABD2ZLH8"/>
<sequence length="118" mass="13996">MRSSATVRGTKQPYFGPKNYEMGVPSTSSTAKVIGIERRKNQDMAIRLVHKGKLIWQKFLMGKNMKKNIMNFLFIINKMKRKRLICYLWNVLVLHRIMIAPTVEESEDWRFIIFFVLE</sequence>
<name>A0ABD2ZLH8_9GENT</name>
<evidence type="ECO:0000313" key="2">
    <source>
        <dbReference type="Proteomes" id="UP001630127"/>
    </source>
</evidence>
<accession>A0ABD2ZLH8</accession>
<gene>
    <name evidence="1" type="ORF">ACH5RR_017850</name>
</gene>
<reference evidence="1 2" key="1">
    <citation type="submission" date="2024-11" db="EMBL/GenBank/DDBJ databases">
        <title>A near-complete genome assembly of Cinchona calisaya.</title>
        <authorList>
            <person name="Lian D.C."/>
            <person name="Zhao X.W."/>
            <person name="Wei L."/>
        </authorList>
    </citation>
    <scope>NUCLEOTIDE SEQUENCE [LARGE SCALE GENOMIC DNA]</scope>
    <source>
        <tissue evidence="1">Nenye</tissue>
    </source>
</reference>
<keyword evidence="2" id="KW-1185">Reference proteome</keyword>
<organism evidence="1 2">
    <name type="scientific">Cinchona calisaya</name>
    <dbReference type="NCBI Taxonomy" id="153742"/>
    <lineage>
        <taxon>Eukaryota</taxon>
        <taxon>Viridiplantae</taxon>
        <taxon>Streptophyta</taxon>
        <taxon>Embryophyta</taxon>
        <taxon>Tracheophyta</taxon>
        <taxon>Spermatophyta</taxon>
        <taxon>Magnoliopsida</taxon>
        <taxon>eudicotyledons</taxon>
        <taxon>Gunneridae</taxon>
        <taxon>Pentapetalae</taxon>
        <taxon>asterids</taxon>
        <taxon>lamiids</taxon>
        <taxon>Gentianales</taxon>
        <taxon>Rubiaceae</taxon>
        <taxon>Cinchonoideae</taxon>
        <taxon>Cinchoneae</taxon>
        <taxon>Cinchona</taxon>
    </lineage>
</organism>
<proteinExistence type="predicted"/>
<comment type="caution">
    <text evidence="1">The sequence shown here is derived from an EMBL/GenBank/DDBJ whole genome shotgun (WGS) entry which is preliminary data.</text>
</comment>
<evidence type="ECO:0000313" key="1">
    <source>
        <dbReference type="EMBL" id="KAL3519701.1"/>
    </source>
</evidence>
<dbReference type="EMBL" id="JBJUIK010000008">
    <property type="protein sequence ID" value="KAL3519701.1"/>
    <property type="molecule type" value="Genomic_DNA"/>
</dbReference>